<protein>
    <submittedName>
        <fullName evidence="2">Uncharacterized protein</fullName>
    </submittedName>
</protein>
<organism evidence="2 3">
    <name type="scientific">Bradyrhizobium macuxiense</name>
    <dbReference type="NCBI Taxonomy" id="1755647"/>
    <lineage>
        <taxon>Bacteria</taxon>
        <taxon>Pseudomonadati</taxon>
        <taxon>Pseudomonadota</taxon>
        <taxon>Alphaproteobacteria</taxon>
        <taxon>Hyphomicrobiales</taxon>
        <taxon>Nitrobacteraceae</taxon>
        <taxon>Bradyrhizobium</taxon>
    </lineage>
</organism>
<keyword evidence="1" id="KW-0472">Membrane</keyword>
<dbReference type="AlphaFoldDB" id="A0A560LXS7"/>
<accession>A0A560LXS7</accession>
<comment type="caution">
    <text evidence="2">The sequence shown here is derived from an EMBL/GenBank/DDBJ whole genome shotgun (WGS) entry which is preliminary data.</text>
</comment>
<proteinExistence type="predicted"/>
<keyword evidence="3" id="KW-1185">Reference proteome</keyword>
<dbReference type="EMBL" id="VITY01000005">
    <property type="protein sequence ID" value="TWC00223.1"/>
    <property type="molecule type" value="Genomic_DNA"/>
</dbReference>
<keyword evidence="1" id="KW-1133">Transmembrane helix</keyword>
<name>A0A560LXS7_9BRAD</name>
<evidence type="ECO:0000313" key="3">
    <source>
        <dbReference type="Proteomes" id="UP000321304"/>
    </source>
</evidence>
<dbReference type="Proteomes" id="UP000321304">
    <property type="component" value="Unassembled WGS sequence"/>
</dbReference>
<keyword evidence="1" id="KW-0812">Transmembrane</keyword>
<dbReference type="RefSeq" id="WP_146986632.1">
    <property type="nucleotide sequence ID" value="NZ_VITY01000005.1"/>
</dbReference>
<evidence type="ECO:0000313" key="2">
    <source>
        <dbReference type="EMBL" id="TWC00223.1"/>
    </source>
</evidence>
<gene>
    <name evidence="2" type="ORF">FBZ93_10515</name>
</gene>
<feature type="transmembrane region" description="Helical" evidence="1">
    <location>
        <begin position="20"/>
        <end position="40"/>
    </location>
</feature>
<dbReference type="OrthoDB" id="9949969at2"/>
<sequence length="59" mass="6415">MEIAQRPKLQAVQASGTSRWLTIMLGYAAFLIIFWVAVYLDAFSPGTAAGDFATMTAFP</sequence>
<reference evidence="2 3" key="1">
    <citation type="submission" date="2019-06" db="EMBL/GenBank/DDBJ databases">
        <title>Genomic Encyclopedia of Type Strains, Phase IV (KMG-V): Genome sequencing to study the core and pangenomes of soil and plant-associated prokaryotes.</title>
        <authorList>
            <person name="Whitman W."/>
        </authorList>
    </citation>
    <scope>NUCLEOTIDE SEQUENCE [LARGE SCALE GENOMIC DNA]</scope>
    <source>
        <strain evidence="2 3">BR 10355</strain>
    </source>
</reference>
<evidence type="ECO:0000256" key="1">
    <source>
        <dbReference type="SAM" id="Phobius"/>
    </source>
</evidence>